<evidence type="ECO:0000256" key="2">
    <source>
        <dbReference type="SAM" id="Phobius"/>
    </source>
</evidence>
<keyword evidence="2" id="KW-0812">Transmembrane</keyword>
<keyword evidence="2" id="KW-0472">Membrane</keyword>
<evidence type="ECO:0000313" key="3">
    <source>
        <dbReference type="EMBL" id="MBD3915198.1"/>
    </source>
</evidence>
<protein>
    <submittedName>
        <fullName evidence="3">Septum formation initiator family protein</fullName>
    </submittedName>
</protein>
<organism evidence="3 4">
    <name type="scientific">Nocardioides hwasunensis</name>
    <dbReference type="NCBI Taxonomy" id="397258"/>
    <lineage>
        <taxon>Bacteria</taxon>
        <taxon>Bacillati</taxon>
        <taxon>Actinomycetota</taxon>
        <taxon>Actinomycetes</taxon>
        <taxon>Propionibacteriales</taxon>
        <taxon>Nocardioidaceae</taxon>
        <taxon>Nocardioides</taxon>
    </lineage>
</organism>
<dbReference type="EMBL" id="JACXYY010000004">
    <property type="protein sequence ID" value="MBD3915198.1"/>
    <property type="molecule type" value="Genomic_DNA"/>
</dbReference>
<evidence type="ECO:0000313" key="4">
    <source>
        <dbReference type="Proteomes" id="UP000649289"/>
    </source>
</evidence>
<dbReference type="RefSeq" id="WP_191199520.1">
    <property type="nucleotide sequence ID" value="NZ_BAAAPA010000005.1"/>
</dbReference>
<gene>
    <name evidence="3" type="ORF">IEZ25_11290</name>
</gene>
<name>A0ABR8MH14_9ACTN</name>
<sequence>MPSQRRTPRGGPGGNGSRGPRQGSTTRPGDRAPRARGASTRTPPASAGDTGSTAAAGTSSGTGLVPRARPGEVRPVPRSAARRPRFTGRAAVLVLVLAVLTVSYASSLRAYLQQRAHIGDLRAQIVEREASITDLEREKSRWDDPAYVKAQARARFGYLMPGESGFEVIGPDGKPLEAQASLNDPDDVIKTVPTAWWTSAWESMELAGNPPPPEEKPADLVDGTKKQ</sequence>
<keyword evidence="4" id="KW-1185">Reference proteome</keyword>
<feature type="region of interest" description="Disordered" evidence="1">
    <location>
        <begin position="203"/>
        <end position="227"/>
    </location>
</feature>
<dbReference type="Pfam" id="PF04977">
    <property type="entry name" value="DivIC"/>
    <property type="match status" value="1"/>
</dbReference>
<reference evidence="3 4" key="1">
    <citation type="submission" date="2020-09" db="EMBL/GenBank/DDBJ databases">
        <title>novel species in genus Nocardioides.</title>
        <authorList>
            <person name="Zhang G."/>
        </authorList>
    </citation>
    <scope>NUCLEOTIDE SEQUENCE [LARGE SCALE GENOMIC DNA]</scope>
    <source>
        <strain evidence="3 4">19197</strain>
    </source>
</reference>
<feature type="region of interest" description="Disordered" evidence="1">
    <location>
        <begin position="1"/>
        <end position="82"/>
    </location>
</feature>
<accession>A0ABR8MH14</accession>
<comment type="caution">
    <text evidence="3">The sequence shown here is derived from an EMBL/GenBank/DDBJ whole genome shotgun (WGS) entry which is preliminary data.</text>
</comment>
<keyword evidence="2" id="KW-1133">Transmembrane helix</keyword>
<evidence type="ECO:0000256" key="1">
    <source>
        <dbReference type="SAM" id="MobiDB-lite"/>
    </source>
</evidence>
<proteinExistence type="predicted"/>
<dbReference type="Proteomes" id="UP000649289">
    <property type="component" value="Unassembled WGS sequence"/>
</dbReference>
<feature type="compositionally biased region" description="Basic and acidic residues" evidence="1">
    <location>
        <begin position="213"/>
        <end position="227"/>
    </location>
</feature>
<dbReference type="InterPro" id="IPR007060">
    <property type="entry name" value="FtsL/DivIC"/>
</dbReference>
<feature type="transmembrane region" description="Helical" evidence="2">
    <location>
        <begin position="86"/>
        <end position="105"/>
    </location>
</feature>
<feature type="compositionally biased region" description="Low complexity" evidence="1">
    <location>
        <begin position="45"/>
        <end position="63"/>
    </location>
</feature>